<dbReference type="Pfam" id="PF05922">
    <property type="entry name" value="Inhibitor_I9"/>
    <property type="match status" value="2"/>
</dbReference>
<dbReference type="PANTHER" id="PTHR10795">
    <property type="entry name" value="PROPROTEIN CONVERTASE SUBTILISIN/KEXIN"/>
    <property type="match status" value="1"/>
</dbReference>
<keyword evidence="3" id="KW-0964">Secreted</keyword>
<dbReference type="InterPro" id="IPR036852">
    <property type="entry name" value="Peptidase_S8/S53_dom_sf"/>
</dbReference>
<feature type="active site" description="Charge relay system" evidence="8 9">
    <location>
        <position position="224"/>
    </location>
</feature>
<reference evidence="13" key="1">
    <citation type="submission" date="2019-03" db="EMBL/GenBank/DDBJ databases">
        <authorList>
            <person name="Mank J."/>
            <person name="Almeida P."/>
        </authorList>
    </citation>
    <scope>NUCLEOTIDE SEQUENCE</scope>
    <source>
        <strain evidence="13">78183</strain>
    </source>
</reference>
<keyword evidence="6 9" id="KW-0378">Hydrolase</keyword>
<evidence type="ECO:0000256" key="5">
    <source>
        <dbReference type="ARBA" id="ARBA00022729"/>
    </source>
</evidence>
<keyword evidence="4 9" id="KW-0645">Protease</keyword>
<dbReference type="GO" id="GO:0005576">
    <property type="term" value="C:extracellular region"/>
    <property type="evidence" value="ECO:0007669"/>
    <property type="project" value="UniProtKB-SubCell"/>
</dbReference>
<dbReference type="Pfam" id="PF17766">
    <property type="entry name" value="fn3_6"/>
    <property type="match status" value="2"/>
</dbReference>
<dbReference type="GO" id="GO:0009609">
    <property type="term" value="P:response to symbiotic bacterium"/>
    <property type="evidence" value="ECO:0007669"/>
    <property type="project" value="UniProtKB-ARBA"/>
</dbReference>
<dbReference type="PROSITE" id="PS00138">
    <property type="entry name" value="SUBTILASE_SER"/>
    <property type="match status" value="2"/>
</dbReference>
<dbReference type="GO" id="GO:0004252">
    <property type="term" value="F:serine-type endopeptidase activity"/>
    <property type="evidence" value="ECO:0007669"/>
    <property type="project" value="UniProtKB-UniRule"/>
</dbReference>
<dbReference type="PRINTS" id="PR00723">
    <property type="entry name" value="SUBTILISIN"/>
</dbReference>
<dbReference type="Pfam" id="PF00082">
    <property type="entry name" value="Peptidase_S8"/>
    <property type="match status" value="2"/>
</dbReference>
<feature type="active site" description="Charge relay system" evidence="9">
    <location>
        <position position="952"/>
    </location>
</feature>
<dbReference type="InterPro" id="IPR045051">
    <property type="entry name" value="SBT"/>
</dbReference>
<keyword evidence="5" id="KW-0732">Signal</keyword>
<evidence type="ECO:0000256" key="9">
    <source>
        <dbReference type="PROSITE-ProRule" id="PRU01240"/>
    </source>
</evidence>
<proteinExistence type="inferred from homology"/>
<keyword evidence="7 9" id="KW-0720">Serine protease</keyword>
<dbReference type="Gene3D" id="2.60.40.2310">
    <property type="match status" value="2"/>
</dbReference>
<evidence type="ECO:0000256" key="8">
    <source>
        <dbReference type="PIRSR" id="PIRSR615500-1"/>
    </source>
</evidence>
<feature type="active site" description="Charge relay system" evidence="8 9">
    <location>
        <position position="551"/>
    </location>
</feature>
<feature type="domain" description="Subtilisin-like protease fibronectin type-III" evidence="12">
    <location>
        <begin position="657"/>
        <end position="752"/>
    </location>
</feature>
<comment type="similarity">
    <text evidence="2 9">Belongs to the peptidase S8 family.</text>
</comment>
<evidence type="ECO:0000259" key="11">
    <source>
        <dbReference type="Pfam" id="PF05922"/>
    </source>
</evidence>
<dbReference type="InterPro" id="IPR034197">
    <property type="entry name" value="Peptidases_S8_3"/>
</dbReference>
<feature type="active site" description="Charge relay system" evidence="8 9">
    <location>
        <position position="160"/>
    </location>
</feature>
<dbReference type="GO" id="GO:0006508">
    <property type="term" value="P:proteolysis"/>
    <property type="evidence" value="ECO:0007669"/>
    <property type="project" value="UniProtKB-KW"/>
</dbReference>
<feature type="domain" description="Peptidase S8/S53" evidence="10">
    <location>
        <begin position="880"/>
        <end position="1175"/>
    </location>
</feature>
<dbReference type="Gene3D" id="3.30.70.80">
    <property type="entry name" value="Peptidase S8 propeptide/proteinase inhibitor I9"/>
    <property type="match status" value="1"/>
</dbReference>
<feature type="active site" description="Charge relay system" evidence="9">
    <location>
        <position position="888"/>
    </location>
</feature>
<feature type="active site" description="Charge relay system" evidence="9">
    <location>
        <position position="1124"/>
    </location>
</feature>
<dbReference type="Gene3D" id="3.50.30.30">
    <property type="match status" value="1"/>
</dbReference>
<evidence type="ECO:0000313" key="13">
    <source>
        <dbReference type="EMBL" id="VFU64695.1"/>
    </source>
</evidence>
<evidence type="ECO:0008006" key="14">
    <source>
        <dbReference type="Google" id="ProtNLM"/>
    </source>
</evidence>
<organism evidence="13">
    <name type="scientific">Salix viminalis</name>
    <name type="common">Common osier</name>
    <name type="synonym">Basket willow</name>
    <dbReference type="NCBI Taxonomy" id="40686"/>
    <lineage>
        <taxon>Eukaryota</taxon>
        <taxon>Viridiplantae</taxon>
        <taxon>Streptophyta</taxon>
        <taxon>Embryophyta</taxon>
        <taxon>Tracheophyta</taxon>
        <taxon>Spermatophyta</taxon>
        <taxon>Magnoliopsida</taxon>
        <taxon>eudicotyledons</taxon>
        <taxon>Gunneridae</taxon>
        <taxon>Pentapetalae</taxon>
        <taxon>rosids</taxon>
        <taxon>fabids</taxon>
        <taxon>Malpighiales</taxon>
        <taxon>Salicaceae</taxon>
        <taxon>Saliceae</taxon>
        <taxon>Salix</taxon>
    </lineage>
</organism>
<feature type="domain" description="Inhibitor I9" evidence="11">
    <location>
        <begin position="25"/>
        <end position="85"/>
    </location>
</feature>
<gene>
    <name evidence="13" type="ORF">SVIM_LOCUS495593</name>
</gene>
<dbReference type="PROSITE" id="PS51892">
    <property type="entry name" value="SUBTILASE"/>
    <property type="match status" value="2"/>
</dbReference>
<dbReference type="Gene3D" id="3.40.50.200">
    <property type="entry name" value="Peptidase S8/S53 domain"/>
    <property type="match status" value="2"/>
</dbReference>
<dbReference type="InterPro" id="IPR010259">
    <property type="entry name" value="S8pro/Inhibitor_I9"/>
</dbReference>
<accession>A0A6N2NKZ3</accession>
<dbReference type="SUPFAM" id="SSF52743">
    <property type="entry name" value="Subtilisin-like"/>
    <property type="match status" value="2"/>
</dbReference>
<comment type="subcellular location">
    <subcellularLocation>
        <location evidence="1">Secreted</location>
    </subcellularLocation>
</comment>
<feature type="domain" description="Subtilisin-like protease fibronectin type-III" evidence="12">
    <location>
        <begin position="1230"/>
        <end position="1326"/>
    </location>
</feature>
<evidence type="ECO:0000256" key="1">
    <source>
        <dbReference type="ARBA" id="ARBA00004613"/>
    </source>
</evidence>
<evidence type="ECO:0000256" key="3">
    <source>
        <dbReference type="ARBA" id="ARBA00022525"/>
    </source>
</evidence>
<evidence type="ECO:0000256" key="7">
    <source>
        <dbReference type="ARBA" id="ARBA00022825"/>
    </source>
</evidence>
<evidence type="ECO:0000256" key="4">
    <source>
        <dbReference type="ARBA" id="ARBA00022670"/>
    </source>
</evidence>
<dbReference type="InterPro" id="IPR041469">
    <property type="entry name" value="Subtilisin-like_FN3"/>
</dbReference>
<evidence type="ECO:0000256" key="2">
    <source>
        <dbReference type="ARBA" id="ARBA00011073"/>
    </source>
</evidence>
<dbReference type="InterPro" id="IPR000209">
    <property type="entry name" value="Peptidase_S8/S53_dom"/>
</dbReference>
<dbReference type="InterPro" id="IPR023828">
    <property type="entry name" value="Peptidase_S8_Ser-AS"/>
</dbReference>
<evidence type="ECO:0000256" key="6">
    <source>
        <dbReference type="ARBA" id="ARBA00022801"/>
    </source>
</evidence>
<dbReference type="EMBL" id="CAADRP010002262">
    <property type="protein sequence ID" value="VFU64695.1"/>
    <property type="molecule type" value="Genomic_DNA"/>
</dbReference>
<feature type="domain" description="Peptidase S8/S53" evidence="10">
    <location>
        <begin position="152"/>
        <end position="602"/>
    </location>
</feature>
<dbReference type="CDD" id="cd02120">
    <property type="entry name" value="PA_subtilisin_like"/>
    <property type="match status" value="1"/>
</dbReference>
<sequence>MAMRSENGFLANLVIFAFDIVHMQTYIVYMGDRPKSELSASSLHLNMLQQVTGSNFSSKSLLHSFKRTFNGFVVKLSEGEVEKLAGWCCNSFLFFLFTPFNECSNFKRLQLSCTAMSSVVSVFPNRKKKLHTTRSWDFMGFPQEVQRTTVESNIIVGVLDTGIWPESESFNDAGFGPPPIKWKGSCQVSSNFSCNNKIIGAKYYRSDEIFYQSDVKSPRDSEGHGTHTASTAAGGLVRTASLYGLAMGTARGGVPSARIAVYKVCWSDGCWDADILAAFDDAIADGVDIISISVGHSKPHDYFDDSIAIGAFHAIKYGILTSNSGGNKGPRLATISNISPWSLSVAASTIDRKFLTKVQLGNKKAYEGVSINTFDLQNVMYPLIYGGDAPNITGNFTSSYSRFCFLNSLDPALVKGKIVLCDALGSGRGPFFAGAAGAVMQDEGAKDVANSFPLPLSYLGTREGGNILSYMNSTSNATATIYKSNEENDTSSPRVVSFSSRGPNVFTPDILKPDIAAPGVDILAAWSPFSPVTRVIGDNRMVQYNIISGTSMACPHATGAAAYVKSYHPTWSPAAIKSALMTTASPMSGGLDNDTEFAYGAGHINPVKAINPGLVYDAGPIDYIKFLCGQGYNRTALRMITGDSNICSDTINGTVWDLNYPSFSLSTSRSEVISRVFNRVVTNVGSATSIYKSGVTAPPGLKIQVKPAILSFSSLGQNLSFSLTIEGTVASSIVSASLAWDDGVHHVRSPIITYIVYMGDRPKSEFSASSLHLSMLQEVIGSNFSSKSLLHSFKRTFNGFVVKLSEGEVEKIAGWCSNSFPFFLFTPFNECSNFKRLQLSCTAMSSVVSVFPNRKKKLHTTRSWDFMGFPQEVQRTNIESNIIVGLLDTGIWPESESFNDAGFGPPPIKWNGSCQVSSNFSCNNKIIGARYYRSDGVFDQSDVKSPRDSEGHGTHTASIAAGGSVSMASLYGLAMGTARGGVPSARIAVYKVCWSDGCYDADILAAFDDAIADGVDIISISIGFFEPIDYFNDPIAIGAFHAIKYGILTSNSGGNEGPELATISNISPWSLSVAASTIDRKILTKPDIAAPGVNILAAWSPLSPVSGVEGDDRMVPYNILSGTSMACPHATGAAAYIKSYHPVWSPAAIKSALMTTASPMSDGLDNDAEFAYGAGQINPVRAINPGLVYDAGPIDYIKFLCGQGYNRSALRMITGDNIICSDTINGTVWDLNYPSFSLSTSRSEVISRVFNRVVTNVGSATSIYKSGVTAPPGLKIQVKPAILSFSSLGQNLSFSLTIEGTVASSIVSASLAWDDGVHHVRSPIIVYIVFIGGRPKSDISVSALHISMLQNIPDLAAPGADILAAGSQRNTVTGLRGGWRSSSMQYNLWHIHGLPTCNRSSSFHQVFSSDMVSCRHKVCSNDIW</sequence>
<dbReference type="CDD" id="cd04852">
    <property type="entry name" value="Peptidases_S8_3"/>
    <property type="match status" value="2"/>
</dbReference>
<evidence type="ECO:0000259" key="10">
    <source>
        <dbReference type="Pfam" id="PF00082"/>
    </source>
</evidence>
<protein>
    <recommendedName>
        <fullName evidence="14">Peptidase S8/S53 domain-containing protein</fullName>
    </recommendedName>
</protein>
<feature type="domain" description="Inhibitor I9" evidence="11">
    <location>
        <begin position="753"/>
        <end position="813"/>
    </location>
</feature>
<dbReference type="InterPro" id="IPR037045">
    <property type="entry name" value="S8pro/Inhibitor_I9_sf"/>
</dbReference>
<dbReference type="FunFam" id="3.40.50.200:FF:000006">
    <property type="entry name" value="Subtilisin-like protease SBT1.5"/>
    <property type="match status" value="2"/>
</dbReference>
<evidence type="ECO:0000259" key="12">
    <source>
        <dbReference type="Pfam" id="PF17766"/>
    </source>
</evidence>
<dbReference type="InterPro" id="IPR015500">
    <property type="entry name" value="Peptidase_S8_subtilisin-rel"/>
</dbReference>
<name>A0A6N2NKZ3_SALVM</name>